<keyword evidence="8 11" id="KW-0689">Ribosomal protein</keyword>
<dbReference type="GO" id="GO:0015934">
    <property type="term" value="C:large ribosomal subunit"/>
    <property type="evidence" value="ECO:0007669"/>
    <property type="project" value="InterPro"/>
</dbReference>
<dbReference type="STRING" id="1550241.MA03_00410"/>
<keyword evidence="5 11" id="KW-0699">rRNA-binding</keyword>
<dbReference type="GO" id="GO:0003735">
    <property type="term" value="F:structural constituent of ribosome"/>
    <property type="evidence" value="ECO:0007669"/>
    <property type="project" value="InterPro"/>
</dbReference>
<dbReference type="PIRSF" id="PIRSF002155">
    <property type="entry name" value="Ribosomal_L1"/>
    <property type="match status" value="1"/>
</dbReference>
<evidence type="ECO:0000256" key="7">
    <source>
        <dbReference type="ARBA" id="ARBA00022884"/>
    </source>
</evidence>
<dbReference type="RefSeq" id="WP_052883378.1">
    <property type="nucleotide sequence ID" value="NZ_CP009961.1"/>
</dbReference>
<evidence type="ECO:0000256" key="12">
    <source>
        <dbReference type="RuleBase" id="RU000659"/>
    </source>
</evidence>
<evidence type="ECO:0000256" key="5">
    <source>
        <dbReference type="ARBA" id="ARBA00022730"/>
    </source>
</evidence>
<dbReference type="InterPro" id="IPR028364">
    <property type="entry name" value="Ribosomal_uL1/biogenesis"/>
</dbReference>
<comment type="function">
    <text evidence="11">Protein L1 is also a translational repressor protein, it controls the translation of its operon by binding to its mRNA.</text>
</comment>
<comment type="function">
    <text evidence="10">Probably involved in E site tRNA release. Binds directly to 23S rRNA.</text>
</comment>
<evidence type="ECO:0000256" key="2">
    <source>
        <dbReference type="ARBA" id="ARBA00011838"/>
    </source>
</evidence>
<evidence type="ECO:0000313" key="13">
    <source>
        <dbReference type="EMBL" id="AKG38057.1"/>
    </source>
</evidence>
<sequence>MSQVATSAFGNITEAIEKALKASNKKRRFVQSVEMIITLKDVDLKKPENRINTVVALPNPPPKKLSKIVVIASGDTLLKAREAGVDLVIDRDELQKMANEKKTLKKLAKRYDFFLAQTDLMVQVGRVLGKYLGPRGKMPQPLPPNAPIAPIVERLRRSIRIRIREDPVVMCRIGTEDQPVEQLAANAKAVLDEILKKFTINNIKNIYIKLTMGSPVKVEKAGVEK</sequence>
<evidence type="ECO:0000256" key="1">
    <source>
        <dbReference type="ARBA" id="ARBA00010531"/>
    </source>
</evidence>
<dbReference type="HAMAP" id="MF_01318_A">
    <property type="entry name" value="Ribosomal_uL1_A"/>
    <property type="match status" value="1"/>
</dbReference>
<dbReference type="GO" id="GO:0019843">
    <property type="term" value="F:rRNA binding"/>
    <property type="evidence" value="ECO:0007669"/>
    <property type="project" value="UniProtKB-UniRule"/>
</dbReference>
<dbReference type="InterPro" id="IPR023673">
    <property type="entry name" value="Ribosomal_uL1_CS"/>
</dbReference>
<keyword evidence="4 11" id="KW-0820">tRNA-binding</keyword>
<dbReference type="OrthoDB" id="10382at2157"/>
<dbReference type="Proteomes" id="UP000067434">
    <property type="component" value="Chromosome"/>
</dbReference>
<keyword evidence="9 11" id="KW-0687">Ribonucleoprotein</keyword>
<dbReference type="KEGG" id="thf:MA03_00410"/>
<dbReference type="PROSITE" id="PS01199">
    <property type="entry name" value="RIBOSOMAL_L1"/>
    <property type="match status" value="1"/>
</dbReference>
<dbReference type="EMBL" id="CP009961">
    <property type="protein sequence ID" value="AKG38057.1"/>
    <property type="molecule type" value="Genomic_DNA"/>
</dbReference>
<dbReference type="NCBIfam" id="NF003244">
    <property type="entry name" value="PRK04203.1"/>
    <property type="match status" value="1"/>
</dbReference>
<dbReference type="SUPFAM" id="SSF56808">
    <property type="entry name" value="Ribosomal protein L1"/>
    <property type="match status" value="1"/>
</dbReference>
<comment type="similarity">
    <text evidence="1 11 12">Belongs to the universal ribosomal protein uL1 family.</text>
</comment>
<dbReference type="InterPro" id="IPR023669">
    <property type="entry name" value="Ribosomal_uL1_arc"/>
</dbReference>
<dbReference type="InterPro" id="IPR016095">
    <property type="entry name" value="Ribosomal_uL1_3-a/b-sand"/>
</dbReference>
<dbReference type="Pfam" id="PF00687">
    <property type="entry name" value="Ribosomal_L1"/>
    <property type="match status" value="1"/>
</dbReference>
<evidence type="ECO:0000256" key="8">
    <source>
        <dbReference type="ARBA" id="ARBA00022980"/>
    </source>
</evidence>
<dbReference type="FunFam" id="3.40.50.790:FF:000005">
    <property type="entry name" value="50S ribosomal protein L1"/>
    <property type="match status" value="1"/>
</dbReference>
<dbReference type="GO" id="GO:0000049">
    <property type="term" value="F:tRNA binding"/>
    <property type="evidence" value="ECO:0007669"/>
    <property type="project" value="UniProtKB-KW"/>
</dbReference>
<evidence type="ECO:0000313" key="14">
    <source>
        <dbReference type="Proteomes" id="UP000067434"/>
    </source>
</evidence>
<protein>
    <recommendedName>
        <fullName evidence="11">Large ribosomal subunit protein uL1</fullName>
    </recommendedName>
</protein>
<comment type="subunit">
    <text evidence="2 11">Part of the 50S ribosomal subunit.</text>
</comment>
<evidence type="ECO:0000256" key="9">
    <source>
        <dbReference type="ARBA" id="ARBA00023274"/>
    </source>
</evidence>
<evidence type="ECO:0000256" key="10">
    <source>
        <dbReference type="ARBA" id="ARBA00045545"/>
    </source>
</evidence>
<keyword evidence="6 11" id="KW-0810">Translation regulation</keyword>
<reference evidence="13 14" key="1">
    <citation type="journal article" date="2015" name="Stand. Genomic Sci.">
        <title>Complete genome sequence of and proposal of Thermofilum uzonense sp. nov. a novel hyperthermophilic crenarchaeon and emended description of the genus Thermofilum.</title>
        <authorList>
            <person name="Toshchakov S.V."/>
            <person name="Korzhenkov A.A."/>
            <person name="Samarov N.I."/>
            <person name="Mazunin I.O."/>
            <person name="Mozhey O.I."/>
            <person name="Shmyr I.S."/>
            <person name="Derbikova K.S."/>
            <person name="Taranov E.A."/>
            <person name="Dominova I.N."/>
            <person name="Bonch-Osmolovskaya E.A."/>
            <person name="Patrushev M.V."/>
            <person name="Podosokorskaya O.A."/>
            <person name="Kublanov I.V."/>
        </authorList>
    </citation>
    <scope>NUCLEOTIDE SEQUENCE [LARGE SCALE GENOMIC DNA]</scope>
    <source>
        <strain evidence="13 14">1807-2</strain>
    </source>
</reference>
<dbReference type="HOGENOM" id="CLU_062853_4_0_2"/>
<dbReference type="PANTHER" id="PTHR36427">
    <property type="entry name" value="54S RIBOSOMAL PROTEIN L1, MITOCHONDRIAL"/>
    <property type="match status" value="1"/>
</dbReference>
<dbReference type="GO" id="GO:0006412">
    <property type="term" value="P:translation"/>
    <property type="evidence" value="ECO:0007669"/>
    <property type="project" value="UniProtKB-UniRule"/>
</dbReference>
<gene>
    <name evidence="11" type="primary">rpl1</name>
    <name evidence="13" type="ORF">MA03_00410</name>
</gene>
<dbReference type="PATRIC" id="fig|1550241.5.peg.82"/>
<accession>A0A0F7FH68</accession>
<dbReference type="GeneID" id="25400647"/>
<organism evidence="13 14">
    <name type="scientific">Infirmifilum uzonense</name>
    <dbReference type="NCBI Taxonomy" id="1550241"/>
    <lineage>
        <taxon>Archaea</taxon>
        <taxon>Thermoproteota</taxon>
        <taxon>Thermoprotei</taxon>
        <taxon>Thermofilales</taxon>
        <taxon>Thermofilaceae</taxon>
        <taxon>Infirmifilum</taxon>
    </lineage>
</organism>
<dbReference type="InterPro" id="IPR023674">
    <property type="entry name" value="Ribosomal_uL1-like"/>
</dbReference>
<keyword evidence="3 11" id="KW-0678">Repressor</keyword>
<dbReference type="CDD" id="cd00403">
    <property type="entry name" value="Ribosomal_L1"/>
    <property type="match status" value="1"/>
</dbReference>
<dbReference type="PANTHER" id="PTHR36427:SF3">
    <property type="entry name" value="LARGE RIBOSOMAL SUBUNIT PROTEIN UL1M"/>
    <property type="match status" value="1"/>
</dbReference>
<dbReference type="InterPro" id="IPR002143">
    <property type="entry name" value="Ribosomal_uL1"/>
</dbReference>
<dbReference type="Gene3D" id="3.30.190.20">
    <property type="match status" value="1"/>
</dbReference>
<evidence type="ECO:0000256" key="6">
    <source>
        <dbReference type="ARBA" id="ARBA00022845"/>
    </source>
</evidence>
<proteinExistence type="inferred from homology"/>
<evidence type="ECO:0000256" key="4">
    <source>
        <dbReference type="ARBA" id="ARBA00022555"/>
    </source>
</evidence>
<keyword evidence="7 11" id="KW-0694">RNA-binding</keyword>
<evidence type="ECO:0000256" key="3">
    <source>
        <dbReference type="ARBA" id="ARBA00022491"/>
    </source>
</evidence>
<name>A0A0F7FH68_9CREN</name>
<keyword evidence="14" id="KW-1185">Reference proteome</keyword>
<comment type="function">
    <text evidence="11">Binds directly to 23S rRNA. Probably involved in E site tRNA release.</text>
</comment>
<evidence type="ECO:0000256" key="11">
    <source>
        <dbReference type="HAMAP-Rule" id="MF_01318"/>
    </source>
</evidence>
<dbReference type="Gene3D" id="3.40.50.790">
    <property type="match status" value="1"/>
</dbReference>
<dbReference type="GO" id="GO:0006417">
    <property type="term" value="P:regulation of translation"/>
    <property type="evidence" value="ECO:0007669"/>
    <property type="project" value="UniProtKB-KW"/>
</dbReference>
<dbReference type="AlphaFoldDB" id="A0A0F7FH68"/>